<dbReference type="EMBL" id="CABFNQ020000647">
    <property type="protein sequence ID" value="CAH0020957.1"/>
    <property type="molecule type" value="Genomic_DNA"/>
</dbReference>
<evidence type="ECO:0000313" key="9">
    <source>
        <dbReference type="Proteomes" id="UP000696573"/>
    </source>
</evidence>
<feature type="signal peptide" evidence="6">
    <location>
        <begin position="1"/>
        <end position="16"/>
    </location>
</feature>
<feature type="binding site" evidence="5">
    <location>
        <position position="184"/>
    </location>
    <ligand>
        <name>glyoxylate</name>
        <dbReference type="ChEBI" id="CHEBI:36655"/>
    </ligand>
</feature>
<gene>
    <name evidence="8" type="ORF">CRHIZ90672A_00012737</name>
</gene>
<dbReference type="PANTHER" id="PTHR10578:SF140">
    <property type="entry name" value="FMN HYDROXY ACID DEHYDROGENASE DOMAIN-CONTAINING PROTEIN"/>
    <property type="match status" value="1"/>
</dbReference>
<dbReference type="InterPro" id="IPR037396">
    <property type="entry name" value="FMN_HAD"/>
</dbReference>
<evidence type="ECO:0000256" key="3">
    <source>
        <dbReference type="ARBA" id="ARBA00024042"/>
    </source>
</evidence>
<reference evidence="8" key="1">
    <citation type="submission" date="2021-10" db="EMBL/GenBank/DDBJ databases">
        <authorList>
            <person name="Piombo E."/>
        </authorList>
    </citation>
    <scope>NUCLEOTIDE SEQUENCE</scope>
</reference>
<accession>A0A9N9VCT1</accession>
<evidence type="ECO:0000259" key="7">
    <source>
        <dbReference type="PROSITE" id="PS51349"/>
    </source>
</evidence>
<dbReference type="PANTHER" id="PTHR10578">
    <property type="entry name" value="S -2-HYDROXY-ACID OXIDASE-RELATED"/>
    <property type="match status" value="1"/>
</dbReference>
<feature type="binding site" evidence="5">
    <location>
        <position position="210"/>
    </location>
    <ligand>
        <name>FMN</name>
        <dbReference type="ChEBI" id="CHEBI:58210"/>
    </ligand>
</feature>
<keyword evidence="9" id="KW-1185">Reference proteome</keyword>
<keyword evidence="2" id="KW-0560">Oxidoreductase</keyword>
<comment type="caution">
    <text evidence="8">The sequence shown here is derived from an EMBL/GenBank/DDBJ whole genome shotgun (WGS) entry which is preliminary data.</text>
</comment>
<dbReference type="Pfam" id="PF01070">
    <property type="entry name" value="FMN_dh"/>
    <property type="match status" value="2"/>
</dbReference>
<comment type="similarity">
    <text evidence="3">Belongs to the FMN-dependent alpha-hydroxy acid dehydrogenase family.</text>
</comment>
<protein>
    <recommendedName>
        <fullName evidence="7">FMN hydroxy acid dehydrogenase domain-containing protein</fullName>
    </recommendedName>
</protein>
<sequence>MRSLSLMAPLAGVALAARATYDVVDTGYEKYLSENNWNQGTLPDLKTIQCLDDLELAAKQGMTPGNWSHHRMAAGQEWGLKNNLEIWDEVKFRPRFFRDTNKLQDNLGIELFGYNFSVPFFISPAGSAIKSNAQVAELDLVRAAGDENFLYIPSMYTSKSKEDIASVRRNNTLNGQQVLFQQIYTKTNISETYADLQKAEKLGFKAIVVTVDSPGDGVNLRTWRYSDEEYFTSNFRPNNWEVFQSFRNYTSLPIIAKGISTVEQALEAVEHGLDGIYLSNHGGRQLEHANAPLEVAYEIYRNAPEIFEKVTVIADSGVRSGSDVLKLMALGVKAVGVGRPFYYSNVYGYDGIVRAATLLKNEIIYDGWNVGINSLSDLDPSILDLNKLATHVHLIEKN</sequence>
<keyword evidence="6" id="KW-0732">Signal</keyword>
<dbReference type="Proteomes" id="UP000696573">
    <property type="component" value="Unassembled WGS sequence"/>
</dbReference>
<feature type="binding site" evidence="5">
    <location>
        <position position="279"/>
    </location>
    <ligand>
        <name>FMN</name>
        <dbReference type="ChEBI" id="CHEBI:58210"/>
    </ligand>
</feature>
<dbReference type="Gene3D" id="3.20.20.70">
    <property type="entry name" value="Aldolase class I"/>
    <property type="match status" value="1"/>
</dbReference>
<organism evidence="8 9">
    <name type="scientific">Clonostachys rhizophaga</name>
    <dbReference type="NCBI Taxonomy" id="160324"/>
    <lineage>
        <taxon>Eukaryota</taxon>
        <taxon>Fungi</taxon>
        <taxon>Dikarya</taxon>
        <taxon>Ascomycota</taxon>
        <taxon>Pezizomycotina</taxon>
        <taxon>Sordariomycetes</taxon>
        <taxon>Hypocreomycetidae</taxon>
        <taxon>Hypocreales</taxon>
        <taxon>Bionectriaceae</taxon>
        <taxon>Clonostachys</taxon>
    </lineage>
</organism>
<feature type="binding site" evidence="5">
    <location>
        <begin position="124"/>
        <end position="126"/>
    </location>
    <ligand>
        <name>FMN</name>
        <dbReference type="ChEBI" id="CHEBI:58210"/>
    </ligand>
</feature>
<dbReference type="InterPro" id="IPR012133">
    <property type="entry name" value="Alpha-hydoxy_acid_DH_FMN"/>
</dbReference>
<dbReference type="InterPro" id="IPR000262">
    <property type="entry name" value="FMN-dep_DH"/>
</dbReference>
<dbReference type="PIRSF" id="PIRSF000138">
    <property type="entry name" value="Al-hdrx_acd_dh"/>
    <property type="match status" value="1"/>
</dbReference>
<evidence type="ECO:0000256" key="1">
    <source>
        <dbReference type="ARBA" id="ARBA00001917"/>
    </source>
</evidence>
<dbReference type="InterPro" id="IPR008259">
    <property type="entry name" value="FMN_hydac_DH_AS"/>
</dbReference>
<feature type="active site" description="Proton acceptor" evidence="4">
    <location>
        <position position="281"/>
    </location>
</feature>
<evidence type="ECO:0000313" key="8">
    <source>
        <dbReference type="EMBL" id="CAH0020957.1"/>
    </source>
</evidence>
<keyword evidence="5" id="KW-0285">Flavoprotein</keyword>
<feature type="binding site" evidence="5">
    <location>
        <position position="281"/>
    </location>
    <ligand>
        <name>glyoxylate</name>
        <dbReference type="ChEBI" id="CHEBI:36655"/>
    </ligand>
</feature>
<dbReference type="AlphaFoldDB" id="A0A9N9VCT1"/>
<feature type="binding site" evidence="5">
    <location>
        <position position="284"/>
    </location>
    <ligand>
        <name>glyoxylate</name>
        <dbReference type="ChEBI" id="CHEBI:36655"/>
    </ligand>
</feature>
<evidence type="ECO:0000256" key="4">
    <source>
        <dbReference type="PIRSR" id="PIRSR000138-1"/>
    </source>
</evidence>
<feature type="binding site" evidence="5">
    <location>
        <position position="154"/>
    </location>
    <ligand>
        <name>FMN</name>
        <dbReference type="ChEBI" id="CHEBI:58210"/>
    </ligand>
</feature>
<feature type="domain" description="FMN hydroxy acid dehydrogenase" evidence="7">
    <location>
        <begin position="43"/>
        <end position="388"/>
    </location>
</feature>
<keyword evidence="5" id="KW-0288">FMN</keyword>
<feature type="binding site" evidence="5">
    <location>
        <begin position="315"/>
        <end position="319"/>
    </location>
    <ligand>
        <name>FMN</name>
        <dbReference type="ChEBI" id="CHEBI:58210"/>
    </ligand>
</feature>
<feature type="binding site" evidence="5">
    <location>
        <position position="257"/>
    </location>
    <ligand>
        <name>FMN</name>
        <dbReference type="ChEBI" id="CHEBI:58210"/>
    </ligand>
</feature>
<proteinExistence type="inferred from homology"/>
<dbReference type="InterPro" id="IPR013785">
    <property type="entry name" value="Aldolase_TIM"/>
</dbReference>
<dbReference type="GO" id="GO:0010181">
    <property type="term" value="F:FMN binding"/>
    <property type="evidence" value="ECO:0007669"/>
    <property type="project" value="InterPro"/>
</dbReference>
<dbReference type="GO" id="GO:0016491">
    <property type="term" value="F:oxidoreductase activity"/>
    <property type="evidence" value="ECO:0007669"/>
    <property type="project" value="UniProtKB-KW"/>
</dbReference>
<dbReference type="PROSITE" id="PS00557">
    <property type="entry name" value="FMN_HYDROXY_ACID_DH_1"/>
    <property type="match status" value="1"/>
</dbReference>
<comment type="cofactor">
    <cofactor evidence="1">
        <name>FMN</name>
        <dbReference type="ChEBI" id="CHEBI:58210"/>
    </cofactor>
</comment>
<feature type="binding site" evidence="5">
    <location>
        <begin position="338"/>
        <end position="339"/>
    </location>
    <ligand>
        <name>FMN</name>
        <dbReference type="ChEBI" id="CHEBI:58210"/>
    </ligand>
</feature>
<name>A0A9N9VCT1_9HYPO</name>
<dbReference type="OrthoDB" id="1925334at2759"/>
<evidence type="ECO:0000256" key="5">
    <source>
        <dbReference type="PIRSR" id="PIRSR000138-2"/>
    </source>
</evidence>
<evidence type="ECO:0000256" key="2">
    <source>
        <dbReference type="ARBA" id="ARBA00023002"/>
    </source>
</evidence>
<feature type="binding site" evidence="5">
    <location>
        <position position="182"/>
    </location>
    <ligand>
        <name>FMN</name>
        <dbReference type="ChEBI" id="CHEBI:58210"/>
    </ligand>
</feature>
<dbReference type="SUPFAM" id="SSF51395">
    <property type="entry name" value="FMN-linked oxidoreductases"/>
    <property type="match status" value="1"/>
</dbReference>
<dbReference type="PROSITE" id="PS51349">
    <property type="entry name" value="FMN_HYDROXY_ACID_DH_2"/>
    <property type="match status" value="1"/>
</dbReference>
<feature type="chain" id="PRO_5040515970" description="FMN hydroxy acid dehydrogenase domain-containing protein" evidence="6">
    <location>
        <begin position="17"/>
        <end position="398"/>
    </location>
</feature>
<evidence type="ECO:0000256" key="6">
    <source>
        <dbReference type="SAM" id="SignalP"/>
    </source>
</evidence>